<protein>
    <submittedName>
        <fullName evidence="2">Helix-turn-helix domain-containing protein</fullName>
    </submittedName>
</protein>
<evidence type="ECO:0000313" key="2">
    <source>
        <dbReference type="EMBL" id="MQT91642.1"/>
    </source>
</evidence>
<dbReference type="Proteomes" id="UP000489190">
    <property type="component" value="Unassembled WGS sequence"/>
</dbReference>
<dbReference type="Pfam" id="PF01381">
    <property type="entry name" value="HTH_3"/>
    <property type="match status" value="1"/>
</dbReference>
<dbReference type="AlphaFoldDB" id="A0A7X2C5U2"/>
<sequence length="73" mass="7708">MTARQCAAARMLLDWTQTDLAEASGASKRAISDFEAGKSSPRRVTLDAIEAAFIVAGLRLLESGGVDVEPKEG</sequence>
<dbReference type="EMBL" id="WIWI01000068">
    <property type="protein sequence ID" value="MQT91642.1"/>
    <property type="molecule type" value="Genomic_DNA"/>
</dbReference>
<accession>A0A7X2C5U2</accession>
<dbReference type="InterPro" id="IPR001387">
    <property type="entry name" value="Cro/C1-type_HTH"/>
</dbReference>
<dbReference type="SUPFAM" id="SSF47413">
    <property type="entry name" value="lambda repressor-like DNA-binding domains"/>
    <property type="match status" value="1"/>
</dbReference>
<evidence type="ECO:0000259" key="1">
    <source>
        <dbReference type="PROSITE" id="PS50943"/>
    </source>
</evidence>
<comment type="caution">
    <text evidence="2">The sequence shown here is derived from an EMBL/GenBank/DDBJ whole genome shotgun (WGS) entry which is preliminary data.</text>
</comment>
<organism evidence="2 3">
    <name type="scientific">Pseudomonas helleri</name>
    <dbReference type="NCBI Taxonomy" id="1608996"/>
    <lineage>
        <taxon>Bacteria</taxon>
        <taxon>Pseudomonadati</taxon>
        <taxon>Pseudomonadota</taxon>
        <taxon>Gammaproteobacteria</taxon>
        <taxon>Pseudomonadales</taxon>
        <taxon>Pseudomonadaceae</taxon>
        <taxon>Pseudomonas</taxon>
    </lineage>
</organism>
<dbReference type="Gene3D" id="1.10.260.40">
    <property type="entry name" value="lambda repressor-like DNA-binding domains"/>
    <property type="match status" value="1"/>
</dbReference>
<feature type="domain" description="HTH cro/C1-type" evidence="1">
    <location>
        <begin position="8"/>
        <end position="58"/>
    </location>
</feature>
<name>A0A7X2C5U2_9PSED</name>
<dbReference type="InterPro" id="IPR010982">
    <property type="entry name" value="Lambda_DNA-bd_dom_sf"/>
</dbReference>
<reference evidence="2 3" key="1">
    <citation type="submission" date="2019-10" db="EMBL/GenBank/DDBJ databases">
        <title>Evaluation of single-gene subtyping targets for Pseudomonas.</title>
        <authorList>
            <person name="Reichler S.J."/>
            <person name="Orsi R.H."/>
            <person name="Wiedmann M."/>
            <person name="Martin N.H."/>
            <person name="Murphy S.I."/>
        </authorList>
    </citation>
    <scope>NUCLEOTIDE SEQUENCE [LARGE SCALE GENOMIC DNA]</scope>
    <source>
        <strain evidence="2 3">FSL R10-3254</strain>
    </source>
</reference>
<dbReference type="PROSITE" id="PS50943">
    <property type="entry name" value="HTH_CROC1"/>
    <property type="match status" value="1"/>
</dbReference>
<dbReference type="SMART" id="SM00530">
    <property type="entry name" value="HTH_XRE"/>
    <property type="match status" value="1"/>
</dbReference>
<proteinExistence type="predicted"/>
<dbReference type="GO" id="GO:0003677">
    <property type="term" value="F:DNA binding"/>
    <property type="evidence" value="ECO:0007669"/>
    <property type="project" value="InterPro"/>
</dbReference>
<gene>
    <name evidence="2" type="ORF">GHO39_21240</name>
</gene>
<dbReference type="CDD" id="cd00093">
    <property type="entry name" value="HTH_XRE"/>
    <property type="match status" value="1"/>
</dbReference>
<evidence type="ECO:0000313" key="3">
    <source>
        <dbReference type="Proteomes" id="UP000489190"/>
    </source>
</evidence>